<evidence type="ECO:0000313" key="2">
    <source>
        <dbReference type="EMBL" id="ABL73083.1"/>
    </source>
</evidence>
<dbReference type="OrthoDB" id="9801785at2"/>
<evidence type="ECO:0000313" key="3">
    <source>
        <dbReference type="Proteomes" id="UP000000361"/>
    </source>
</evidence>
<evidence type="ECO:0000259" key="1">
    <source>
        <dbReference type="Pfam" id="PF01370"/>
    </source>
</evidence>
<dbReference type="KEGG" id="pde:Pden_5023"/>
<dbReference type="InterPro" id="IPR036291">
    <property type="entry name" value="NAD(P)-bd_dom_sf"/>
</dbReference>
<dbReference type="SUPFAM" id="SSF51735">
    <property type="entry name" value="NAD(P)-binding Rossmann-fold domains"/>
    <property type="match status" value="1"/>
</dbReference>
<dbReference type="Gene3D" id="3.40.50.720">
    <property type="entry name" value="NAD(P)-binding Rossmann-like Domain"/>
    <property type="match status" value="1"/>
</dbReference>
<dbReference type="HOGENOM" id="CLU_007383_1_7_5"/>
<dbReference type="AlphaFoldDB" id="A1BC39"/>
<dbReference type="Pfam" id="PF01370">
    <property type="entry name" value="Epimerase"/>
    <property type="match status" value="1"/>
</dbReference>
<proteinExistence type="predicted"/>
<gene>
    <name evidence="2" type="ordered locus">Pden_5023</name>
</gene>
<keyword evidence="3" id="KW-1185">Reference proteome</keyword>
<organism evidence="2 3">
    <name type="scientific">Paracoccus denitrificans (strain Pd 1222)</name>
    <dbReference type="NCBI Taxonomy" id="318586"/>
    <lineage>
        <taxon>Bacteria</taxon>
        <taxon>Pseudomonadati</taxon>
        <taxon>Pseudomonadota</taxon>
        <taxon>Alphaproteobacteria</taxon>
        <taxon>Rhodobacterales</taxon>
        <taxon>Paracoccaceae</taxon>
        <taxon>Paracoccus</taxon>
    </lineage>
</organism>
<protein>
    <submittedName>
        <fullName evidence="2">NAD-dependent epimerase/dehydratase</fullName>
    </submittedName>
</protein>
<dbReference type="PANTHER" id="PTHR43245">
    <property type="entry name" value="BIFUNCTIONAL POLYMYXIN RESISTANCE PROTEIN ARNA"/>
    <property type="match status" value="1"/>
</dbReference>
<sequence length="316" mass="33257">MTHRTLVTGGAGFIGSHLVEHLAAAGERVVVLDNLSSGKPENLPPQVELIAGDITDGALVGELVQGVDCVFHLAALVSVQECIKDWELGHRINLDATVGLFHAAARARPGGVPVVYASSAAVYGDRSGSTCCETSLPAPISPYGVDKLGCEHQARAMAEIHKLRSVGLRFFNVYGPRQDPASPYAGVISKFCANRLADSPHTVFGDGLQSRDFIYVADIVEGLVRARAYAQGQEGAAVFNLCTGAETTLVGLASEIDGIADRGPTPIIHADPRSGDIRMSLGDPSLAARDLGFTARTDIRSGLSRLWASLTESQAT</sequence>
<dbReference type="PANTHER" id="PTHR43245:SF13">
    <property type="entry name" value="UDP-D-APIOSE_UDP-D-XYLOSE SYNTHASE 2"/>
    <property type="match status" value="1"/>
</dbReference>
<dbReference type="eggNOG" id="COG0451">
    <property type="taxonomic scope" value="Bacteria"/>
</dbReference>
<dbReference type="GeneID" id="93454444"/>
<dbReference type="EMBL" id="CP000491">
    <property type="protein sequence ID" value="ABL73083.1"/>
    <property type="molecule type" value="Genomic_DNA"/>
</dbReference>
<dbReference type="RefSeq" id="WP_011751241.1">
    <property type="nucleotide sequence ID" value="NC_008688.1"/>
</dbReference>
<dbReference type="PRINTS" id="PR01713">
    <property type="entry name" value="NUCEPIMERASE"/>
</dbReference>
<accession>A1BC39</accession>
<name>A1BC39_PARDP</name>
<dbReference type="Proteomes" id="UP000000361">
    <property type="component" value="Chromosome 1"/>
</dbReference>
<dbReference type="InterPro" id="IPR001509">
    <property type="entry name" value="Epimerase_deHydtase"/>
</dbReference>
<reference evidence="3" key="1">
    <citation type="submission" date="2006-12" db="EMBL/GenBank/DDBJ databases">
        <title>Complete sequence of plasmid 1 of Paracoccus denitrificans PD1222.</title>
        <authorList>
            <person name="Copeland A."/>
            <person name="Lucas S."/>
            <person name="Lapidus A."/>
            <person name="Barry K."/>
            <person name="Detter J.C."/>
            <person name="Glavina del Rio T."/>
            <person name="Hammon N."/>
            <person name="Israni S."/>
            <person name="Dalin E."/>
            <person name="Tice H."/>
            <person name="Pitluck S."/>
            <person name="Munk A.C."/>
            <person name="Brettin T."/>
            <person name="Bruce D."/>
            <person name="Han C."/>
            <person name="Tapia R."/>
            <person name="Gilna P."/>
            <person name="Schmutz J."/>
            <person name="Larimer F."/>
            <person name="Land M."/>
            <person name="Hauser L."/>
            <person name="Kyrpides N."/>
            <person name="Lykidis A."/>
            <person name="Spiro S."/>
            <person name="Richardson D.J."/>
            <person name="Moir J.W.B."/>
            <person name="Ferguson S.J."/>
            <person name="van Spanning R.J.M."/>
            <person name="Richardson P."/>
        </authorList>
    </citation>
    <scope>NUCLEOTIDE SEQUENCE [LARGE SCALE GENOMIC DNA]</scope>
    <source>
        <strain evidence="3">Pd 1222</strain>
        <plasmid evidence="3">pPD1222</plasmid>
    </source>
</reference>
<dbReference type="EnsemblBacteria" id="ABL73083">
    <property type="protein sequence ID" value="ABL73083"/>
    <property type="gene ID" value="Pden_5023"/>
</dbReference>
<keyword evidence="2" id="KW-0614">Plasmid</keyword>
<feature type="domain" description="NAD-dependent epimerase/dehydratase" evidence="1">
    <location>
        <begin position="6"/>
        <end position="241"/>
    </location>
</feature>
<dbReference type="Gene3D" id="3.90.25.10">
    <property type="entry name" value="UDP-galactose 4-epimerase, domain 1"/>
    <property type="match status" value="1"/>
</dbReference>
<dbReference type="InterPro" id="IPR050177">
    <property type="entry name" value="Lipid_A_modif_metabolic_enz"/>
</dbReference>
<geneLocation type="plasmid" evidence="3">
    <name>pPD1222</name>
</geneLocation>